<proteinExistence type="predicted"/>
<name>A0ABN9Y8T7_9DINO</name>
<protein>
    <submittedName>
        <fullName evidence="2">Uncharacterized protein</fullName>
    </submittedName>
</protein>
<feature type="region of interest" description="Disordered" evidence="1">
    <location>
        <begin position="1"/>
        <end position="41"/>
    </location>
</feature>
<evidence type="ECO:0000313" key="2">
    <source>
        <dbReference type="EMBL" id="CAK0908401.1"/>
    </source>
</evidence>
<reference evidence="2" key="1">
    <citation type="submission" date="2023-10" db="EMBL/GenBank/DDBJ databases">
        <authorList>
            <person name="Chen Y."/>
            <person name="Shah S."/>
            <person name="Dougan E. K."/>
            <person name="Thang M."/>
            <person name="Chan C."/>
        </authorList>
    </citation>
    <scope>NUCLEOTIDE SEQUENCE [LARGE SCALE GENOMIC DNA]</scope>
</reference>
<dbReference type="Proteomes" id="UP001189429">
    <property type="component" value="Unassembled WGS sequence"/>
</dbReference>
<evidence type="ECO:0000313" key="3">
    <source>
        <dbReference type="Proteomes" id="UP001189429"/>
    </source>
</evidence>
<dbReference type="EMBL" id="CAUYUJ010022004">
    <property type="protein sequence ID" value="CAK0908401.1"/>
    <property type="molecule type" value="Genomic_DNA"/>
</dbReference>
<gene>
    <name evidence="2" type="ORF">PCOR1329_LOCUS83083</name>
</gene>
<comment type="caution">
    <text evidence="2">The sequence shown here is derived from an EMBL/GenBank/DDBJ whole genome shotgun (WGS) entry which is preliminary data.</text>
</comment>
<organism evidence="2 3">
    <name type="scientific">Prorocentrum cordatum</name>
    <dbReference type="NCBI Taxonomy" id="2364126"/>
    <lineage>
        <taxon>Eukaryota</taxon>
        <taxon>Sar</taxon>
        <taxon>Alveolata</taxon>
        <taxon>Dinophyceae</taxon>
        <taxon>Prorocentrales</taxon>
        <taxon>Prorocentraceae</taxon>
        <taxon>Prorocentrum</taxon>
    </lineage>
</organism>
<sequence length="148" mass="16595">MPWRASTSGACRGSQDRLGPDAARPPPPPGAVNAFDTPWSPHDNKGTDWKSYLTFLWKPLLQYIVFPAQFLFLYSYHPSGPMGDLPKRLEADWRKRHAESAEAAFKRAKERRADDRGALVLRQGQRMSRRQAVLSPSSCDLGPTSSVQ</sequence>
<feature type="region of interest" description="Disordered" evidence="1">
    <location>
        <begin position="116"/>
        <end position="148"/>
    </location>
</feature>
<feature type="compositionally biased region" description="Polar residues" evidence="1">
    <location>
        <begin position="134"/>
        <end position="148"/>
    </location>
</feature>
<keyword evidence="3" id="KW-1185">Reference proteome</keyword>
<evidence type="ECO:0000256" key="1">
    <source>
        <dbReference type="SAM" id="MobiDB-lite"/>
    </source>
</evidence>
<accession>A0ABN9Y8T7</accession>